<evidence type="ECO:0000259" key="2">
    <source>
        <dbReference type="Pfam" id="PF03795"/>
    </source>
</evidence>
<dbReference type="PANTHER" id="PTHR35174">
    <property type="entry name" value="BLL7171 PROTEIN-RELATED"/>
    <property type="match status" value="1"/>
</dbReference>
<dbReference type="EMBL" id="BSNX01000013">
    <property type="protein sequence ID" value="GLQ72340.1"/>
    <property type="molecule type" value="Genomic_DNA"/>
</dbReference>
<proteinExistence type="inferred from homology"/>
<dbReference type="AlphaFoldDB" id="A0AAV5NNY2"/>
<comment type="similarity">
    <text evidence="1">Belongs to the YciI family.</text>
</comment>
<evidence type="ECO:0000256" key="1">
    <source>
        <dbReference type="ARBA" id="ARBA00007689"/>
    </source>
</evidence>
<reference evidence="4" key="1">
    <citation type="journal article" date="2019" name="Int. J. Syst. Evol. Microbiol.">
        <title>The Global Catalogue of Microorganisms (GCM) 10K type strain sequencing project: providing services to taxonomists for standard genome sequencing and annotation.</title>
        <authorList>
            <consortium name="The Broad Institute Genomics Platform"/>
            <consortium name="The Broad Institute Genome Sequencing Center for Infectious Disease"/>
            <person name="Wu L."/>
            <person name="Ma J."/>
        </authorList>
    </citation>
    <scope>NUCLEOTIDE SEQUENCE [LARGE SCALE GENOMIC DNA]</scope>
    <source>
        <strain evidence="4">NBRC 15640</strain>
    </source>
</reference>
<gene>
    <name evidence="3" type="ORF">GCM10007932_17000</name>
</gene>
<keyword evidence="4" id="KW-1185">Reference proteome</keyword>
<evidence type="ECO:0000313" key="3">
    <source>
        <dbReference type="EMBL" id="GLQ72340.1"/>
    </source>
</evidence>
<dbReference type="Proteomes" id="UP001156690">
    <property type="component" value="Unassembled WGS sequence"/>
</dbReference>
<name>A0AAV5NNY2_9VIBR</name>
<dbReference type="RefSeq" id="WP_101114375.1">
    <property type="nucleotide sequence ID" value="NZ_AP025145.1"/>
</dbReference>
<dbReference type="Pfam" id="PF03795">
    <property type="entry name" value="YCII"/>
    <property type="match status" value="1"/>
</dbReference>
<dbReference type="InterPro" id="IPR005545">
    <property type="entry name" value="YCII"/>
</dbReference>
<evidence type="ECO:0000313" key="4">
    <source>
        <dbReference type="Proteomes" id="UP001156690"/>
    </source>
</evidence>
<comment type="caution">
    <text evidence="3">The sequence shown here is derived from an EMBL/GenBank/DDBJ whole genome shotgun (WGS) entry which is preliminary data.</text>
</comment>
<organism evidence="3 4">
    <name type="scientific">Vibrio penaeicida</name>
    <dbReference type="NCBI Taxonomy" id="104609"/>
    <lineage>
        <taxon>Bacteria</taxon>
        <taxon>Pseudomonadati</taxon>
        <taxon>Pseudomonadota</taxon>
        <taxon>Gammaproteobacteria</taxon>
        <taxon>Vibrionales</taxon>
        <taxon>Vibrionaceae</taxon>
        <taxon>Vibrio</taxon>
    </lineage>
</organism>
<feature type="domain" description="YCII-related" evidence="2">
    <location>
        <begin position="22"/>
        <end position="115"/>
    </location>
</feature>
<protein>
    <recommendedName>
        <fullName evidence="2">YCII-related domain-containing protein</fullName>
    </recommendedName>
</protein>
<dbReference type="Gene3D" id="3.30.70.1060">
    <property type="entry name" value="Dimeric alpha+beta barrel"/>
    <property type="match status" value="1"/>
</dbReference>
<dbReference type="InterPro" id="IPR011008">
    <property type="entry name" value="Dimeric_a/b-barrel"/>
</dbReference>
<accession>A0AAV5NNY2</accession>
<sequence length="117" mass="12701">MSNYMLIYVGGDPEWAQNTTPAEMETAMQAWTDWMENLGAKGQLVEGGDPLNYGGKRVDSAGVVTDIAASEFKELVSGYSIVKAESFDEAVEITKTCPIFNHPGCSVEVREIMEMGG</sequence>
<dbReference type="PANTHER" id="PTHR35174:SF1">
    <property type="entry name" value="BLL0086 PROTEIN"/>
    <property type="match status" value="1"/>
</dbReference>
<dbReference type="SUPFAM" id="SSF54909">
    <property type="entry name" value="Dimeric alpha+beta barrel"/>
    <property type="match status" value="1"/>
</dbReference>